<proteinExistence type="predicted"/>
<gene>
    <name evidence="2" type="ORF">V7S43_018132</name>
</gene>
<feature type="region of interest" description="Disordered" evidence="1">
    <location>
        <begin position="69"/>
        <end position="98"/>
    </location>
</feature>
<evidence type="ECO:0000256" key="1">
    <source>
        <dbReference type="SAM" id="MobiDB-lite"/>
    </source>
</evidence>
<evidence type="ECO:0000313" key="3">
    <source>
        <dbReference type="Proteomes" id="UP001632037"/>
    </source>
</evidence>
<comment type="caution">
    <text evidence="2">The sequence shown here is derived from an EMBL/GenBank/DDBJ whole genome shotgun (WGS) entry which is preliminary data.</text>
</comment>
<dbReference type="Proteomes" id="UP001632037">
    <property type="component" value="Unassembled WGS sequence"/>
</dbReference>
<reference evidence="2 3" key="1">
    <citation type="submission" date="2024-09" db="EMBL/GenBank/DDBJ databases">
        <title>Genome sequencing and assembly of Phytophthora oleae, isolate VK10A, causative agent of rot of olive drupes.</title>
        <authorList>
            <person name="Conti Taguali S."/>
            <person name="Riolo M."/>
            <person name="La Spada F."/>
            <person name="Cacciola S.O."/>
            <person name="Dionisio G."/>
        </authorList>
    </citation>
    <scope>NUCLEOTIDE SEQUENCE [LARGE SCALE GENOMIC DNA]</scope>
    <source>
        <strain evidence="2 3">VK10A</strain>
    </source>
</reference>
<protein>
    <recommendedName>
        <fullName evidence="4">RxLR effector protein</fullName>
    </recommendedName>
</protein>
<sequence length="98" mass="11212">MIKKLPRLCKIMVMAILALWGLPDGPILVSSKMLAASQQNLRDAKTQQDADRRATEVLRQKLLSDSAAKFDQQQRSFGDSDNNYSWNQRYRRSASIQQ</sequence>
<dbReference type="EMBL" id="JBIMZQ010000071">
    <property type="protein sequence ID" value="KAL3656927.1"/>
    <property type="molecule type" value="Genomic_DNA"/>
</dbReference>
<evidence type="ECO:0008006" key="4">
    <source>
        <dbReference type="Google" id="ProtNLM"/>
    </source>
</evidence>
<dbReference type="AlphaFoldDB" id="A0ABD3ER49"/>
<accession>A0ABD3ER49</accession>
<organism evidence="2 3">
    <name type="scientific">Phytophthora oleae</name>
    <dbReference type="NCBI Taxonomy" id="2107226"/>
    <lineage>
        <taxon>Eukaryota</taxon>
        <taxon>Sar</taxon>
        <taxon>Stramenopiles</taxon>
        <taxon>Oomycota</taxon>
        <taxon>Peronosporomycetes</taxon>
        <taxon>Peronosporales</taxon>
        <taxon>Peronosporaceae</taxon>
        <taxon>Phytophthora</taxon>
    </lineage>
</organism>
<name>A0ABD3ER49_9STRA</name>
<feature type="compositionally biased region" description="Polar residues" evidence="1">
    <location>
        <begin position="71"/>
        <end position="98"/>
    </location>
</feature>
<evidence type="ECO:0000313" key="2">
    <source>
        <dbReference type="EMBL" id="KAL3656927.1"/>
    </source>
</evidence>
<keyword evidence="3" id="KW-1185">Reference proteome</keyword>